<dbReference type="InterPro" id="IPR035979">
    <property type="entry name" value="RBD_domain_sf"/>
</dbReference>
<sequence>MRSKGGEGPYVGEAETGGEQGEWVWRQINEIGGKVYAPVRRNFNLGRDYQRSRSDSRGGARVTPPGGRVFIDKRRGRSQTSRHGRPFSCSRDAMGRHRSRFQSGLDAERFGYSNGNVKQHFNGSFNGNNSFAPQWSRFGNGNNSNVSRSVSAVFYITNFPERLLHVDLKKGLEVCGILSDVYLSRFRNVRGQRFGFAKFLKVRDVEKLKKALNNVSFWDRRLFANVAKFDRFDAADGGSARSVEYDVGKKHEGEKNRGNKEGKKSRELLVKEDEKGDSRKLALEKVKVAAIRSELEREREKGLTAGDVGGSEEVKEEGRPKAVVGEGSESVYGIVASEVVREYLPYHDDVVWANKCILAKVKDGKSFSGIQQSFLDAGFLDYNLISMGGDNVMLHPSVDGDVTDVFNSATDFLSNFLCDCRPWTKDIKVQYEMGAWVRCYGVPLHAWNDIFFLELAATCGRLLKIDDVTVNKDRMDYARFLIATPDLKELNYVAQFVIDGRLYPIRFIEDLEFGLAEDACLAEFEDDNNSQCSVPECMPQDEPLIDALVHHIQEDFVKNSKVINGAAESADFPSSQGKTEQFVAKEIAAPSHIPVQAESAVVKGDDESFKGAKNIAPIRRKVASSFTSLKKIARLSETDRNALIKSLKKAKMSKRYFLKGKSSKTSSKISSCKTNKVSLSAGSGTSGNTKDWENWVVLHGNAKEVEEDVVELGKKIDLRCNNSFQVLSRGGVRGGSDGGGSGREDGVRGV</sequence>
<evidence type="ECO:0000259" key="2">
    <source>
        <dbReference type="SMART" id="SM00360"/>
    </source>
</evidence>
<dbReference type="InterPro" id="IPR012677">
    <property type="entry name" value="Nucleotide-bd_a/b_plait_sf"/>
</dbReference>
<evidence type="ECO:0000256" key="1">
    <source>
        <dbReference type="SAM" id="MobiDB-lite"/>
    </source>
</evidence>
<feature type="region of interest" description="Disordered" evidence="1">
    <location>
        <begin position="731"/>
        <end position="750"/>
    </location>
</feature>
<dbReference type="CDD" id="cd00590">
    <property type="entry name" value="RRM_SF"/>
    <property type="match status" value="1"/>
</dbReference>
<gene>
    <name evidence="3" type="ORF">MtrDRAFT_AC157893g36v2</name>
</gene>
<dbReference type="InterPro" id="IPR000504">
    <property type="entry name" value="RRM_dom"/>
</dbReference>
<feature type="compositionally biased region" description="Basic residues" evidence="1">
    <location>
        <begin position="74"/>
        <end position="85"/>
    </location>
</feature>
<dbReference type="SMART" id="SM00360">
    <property type="entry name" value="RRM"/>
    <property type="match status" value="1"/>
</dbReference>
<reference evidence="3" key="2">
    <citation type="submission" date="2007-03" db="EMBL/GenBank/DDBJ databases">
        <authorList>
            <consortium name="The International Medicago Genome Annotation Group"/>
        </authorList>
    </citation>
    <scope>NUCLEOTIDE SEQUENCE</scope>
</reference>
<feature type="compositionally biased region" description="Gly residues" evidence="1">
    <location>
        <begin position="731"/>
        <end position="741"/>
    </location>
</feature>
<dbReference type="Gene3D" id="3.30.70.330">
    <property type="match status" value="1"/>
</dbReference>
<dbReference type="EMBL" id="AC157893">
    <property type="protein sequence ID" value="ABN08666.1"/>
    <property type="molecule type" value="Genomic_DNA"/>
</dbReference>
<organism evidence="3">
    <name type="scientific">Medicago truncatula</name>
    <name type="common">Barrel medic</name>
    <name type="synonym">Medicago tribuloides</name>
    <dbReference type="NCBI Taxonomy" id="3880"/>
    <lineage>
        <taxon>Eukaryota</taxon>
        <taxon>Viridiplantae</taxon>
        <taxon>Streptophyta</taxon>
        <taxon>Embryophyta</taxon>
        <taxon>Tracheophyta</taxon>
        <taxon>Spermatophyta</taxon>
        <taxon>Magnoliopsida</taxon>
        <taxon>eudicotyledons</taxon>
        <taxon>Gunneridae</taxon>
        <taxon>Pentapetalae</taxon>
        <taxon>rosids</taxon>
        <taxon>fabids</taxon>
        <taxon>Fabales</taxon>
        <taxon>Fabaceae</taxon>
        <taxon>Papilionoideae</taxon>
        <taxon>50 kb inversion clade</taxon>
        <taxon>NPAAA clade</taxon>
        <taxon>Hologalegina</taxon>
        <taxon>IRL clade</taxon>
        <taxon>Trifolieae</taxon>
        <taxon>Medicago</taxon>
    </lineage>
</organism>
<evidence type="ECO:0000313" key="3">
    <source>
        <dbReference type="EMBL" id="ABN08666.1"/>
    </source>
</evidence>
<feature type="region of interest" description="Disordered" evidence="1">
    <location>
        <begin position="246"/>
        <end position="267"/>
    </location>
</feature>
<feature type="compositionally biased region" description="Basic and acidic residues" evidence="1">
    <location>
        <begin position="48"/>
        <end position="58"/>
    </location>
</feature>
<accession>A2Q4W6</accession>
<dbReference type="SUPFAM" id="SSF54928">
    <property type="entry name" value="RNA-binding domain, RBD"/>
    <property type="match status" value="1"/>
</dbReference>
<feature type="region of interest" description="Disordered" evidence="1">
    <location>
        <begin position="47"/>
        <end position="93"/>
    </location>
</feature>
<reference evidence="3" key="1">
    <citation type="submission" date="2005-04" db="EMBL/GenBank/DDBJ databases">
        <authorList>
            <person name="Town C.D."/>
        </authorList>
    </citation>
    <scope>NUCLEOTIDE SEQUENCE</scope>
</reference>
<protein>
    <submittedName>
        <fullName evidence="3">RNA-binding region RNP-1 (RNA recognition motif)</fullName>
    </submittedName>
</protein>
<dbReference type="PANTHER" id="PTHR34427">
    <property type="entry name" value="DUF4283 DOMAIN PROTEIN"/>
    <property type="match status" value="1"/>
</dbReference>
<feature type="domain" description="RRM" evidence="2">
    <location>
        <begin position="153"/>
        <end position="225"/>
    </location>
</feature>
<proteinExistence type="predicted"/>
<name>A2Q4W6_MEDTR</name>
<dbReference type="GO" id="GO:0003723">
    <property type="term" value="F:RNA binding"/>
    <property type="evidence" value="ECO:0007669"/>
    <property type="project" value="InterPro"/>
</dbReference>
<dbReference type="AlphaFoldDB" id="A2Q4W6"/>
<dbReference type="PANTHER" id="PTHR34427:SF5">
    <property type="entry name" value="DUF4283 DOMAIN-CONTAINING PROTEIN"/>
    <property type="match status" value="1"/>
</dbReference>
<feature type="region of interest" description="Disordered" evidence="1">
    <location>
        <begin position="301"/>
        <end position="322"/>
    </location>
</feature>